<feature type="compositionally biased region" description="Gly residues" evidence="1">
    <location>
        <begin position="11"/>
        <end position="23"/>
    </location>
</feature>
<dbReference type="EMBL" id="JAUSVU010000030">
    <property type="protein sequence ID" value="MDQ0536689.1"/>
    <property type="molecule type" value="Genomic_DNA"/>
</dbReference>
<dbReference type="InterPro" id="IPR029058">
    <property type="entry name" value="AB_hydrolase_fold"/>
</dbReference>
<dbReference type="RefSeq" id="WP_209989749.1">
    <property type="nucleotide sequence ID" value="NZ_JAGINO010000030.1"/>
</dbReference>
<name>A0ABU0MTM1_9PROT</name>
<comment type="caution">
    <text evidence="2">The sequence shown here is derived from an EMBL/GenBank/DDBJ whole genome shotgun (WGS) entry which is preliminary data.</text>
</comment>
<organism evidence="2 3">
    <name type="scientific">Azospirillum picis</name>
    <dbReference type="NCBI Taxonomy" id="488438"/>
    <lineage>
        <taxon>Bacteria</taxon>
        <taxon>Pseudomonadati</taxon>
        <taxon>Pseudomonadota</taxon>
        <taxon>Alphaproteobacteria</taxon>
        <taxon>Rhodospirillales</taxon>
        <taxon>Azospirillaceae</taxon>
        <taxon>Azospirillum</taxon>
    </lineage>
</organism>
<evidence type="ECO:0000313" key="2">
    <source>
        <dbReference type="EMBL" id="MDQ0536689.1"/>
    </source>
</evidence>
<protein>
    <submittedName>
        <fullName evidence="2">Poly(3-hydroxybutyrate) depolymerase</fullName>
    </submittedName>
</protein>
<dbReference type="Gene3D" id="3.40.50.1820">
    <property type="entry name" value="alpha/beta hydrolase"/>
    <property type="match status" value="1"/>
</dbReference>
<gene>
    <name evidence="2" type="ORF">QO018_005587</name>
</gene>
<accession>A0ABU0MTM1</accession>
<sequence length="306" mass="33454">MTLLDAPPGGPTGAQGGAQGGAQTGANAGTPQDRGRQIYDLGHTTVFASRHDPRFSYCLYVPPPVEGAAPDLAVVVHGTGRAFMAYRDAFAEFGRWNNCAILCPLFPAGVRGDGNRDGFKYMQEADIRYDEVLLSIVDEVGERYGFDVSRFALFGYSGGGHFANRFFLLRPQRLWAVSIGAPGSVTLLDPTQDWWVGVRDMKARFGIEADPAAMASVPVQMVVGAADLETWEITHREGGRHWMPGANDAGRTRPERLDSLRRSFEAAGMQVRFDLVPNVPHDGNKVVGHVQDFFADMLKRRRAARG</sequence>
<keyword evidence="3" id="KW-1185">Reference proteome</keyword>
<dbReference type="SUPFAM" id="SSF53474">
    <property type="entry name" value="alpha/beta-Hydrolases"/>
    <property type="match status" value="1"/>
</dbReference>
<evidence type="ECO:0000313" key="3">
    <source>
        <dbReference type="Proteomes" id="UP001244552"/>
    </source>
</evidence>
<feature type="region of interest" description="Disordered" evidence="1">
    <location>
        <begin position="1"/>
        <end position="35"/>
    </location>
</feature>
<reference evidence="2 3" key="1">
    <citation type="submission" date="2023-07" db="EMBL/GenBank/DDBJ databases">
        <title>Genomic Encyclopedia of Type Strains, Phase IV (KMG-IV): sequencing the most valuable type-strain genomes for metagenomic binning, comparative biology and taxonomic classification.</title>
        <authorList>
            <person name="Goeker M."/>
        </authorList>
    </citation>
    <scope>NUCLEOTIDE SEQUENCE [LARGE SCALE GENOMIC DNA]</scope>
    <source>
        <strain evidence="2 3">DSM 19922</strain>
    </source>
</reference>
<dbReference type="Proteomes" id="UP001244552">
    <property type="component" value="Unassembled WGS sequence"/>
</dbReference>
<evidence type="ECO:0000256" key="1">
    <source>
        <dbReference type="SAM" id="MobiDB-lite"/>
    </source>
</evidence>
<proteinExistence type="predicted"/>